<dbReference type="Gene3D" id="2.160.20.10">
    <property type="entry name" value="Single-stranded right-handed beta-helix, Pectin lyase-like"/>
    <property type="match status" value="1"/>
</dbReference>
<gene>
    <name evidence="4" type="ORF">Q664_22000</name>
</gene>
<dbReference type="Proteomes" id="UP000028547">
    <property type="component" value="Unassembled WGS sequence"/>
</dbReference>
<evidence type="ECO:0000313" key="5">
    <source>
        <dbReference type="Proteomes" id="UP000028547"/>
    </source>
</evidence>
<evidence type="ECO:0000259" key="3">
    <source>
        <dbReference type="Pfam" id="PF13229"/>
    </source>
</evidence>
<protein>
    <submittedName>
        <fullName evidence="4">Uncharacterized protein</fullName>
    </submittedName>
</protein>
<organism evidence="4 5">
    <name type="scientific">Archangium violaceum Cb vi76</name>
    <dbReference type="NCBI Taxonomy" id="1406225"/>
    <lineage>
        <taxon>Bacteria</taxon>
        <taxon>Pseudomonadati</taxon>
        <taxon>Myxococcota</taxon>
        <taxon>Myxococcia</taxon>
        <taxon>Myxococcales</taxon>
        <taxon>Cystobacterineae</taxon>
        <taxon>Archangiaceae</taxon>
        <taxon>Archangium</taxon>
    </lineage>
</organism>
<dbReference type="PANTHER" id="PTHR36453">
    <property type="entry name" value="SECRETED PROTEIN-RELATED"/>
    <property type="match status" value="1"/>
</dbReference>
<evidence type="ECO:0000313" key="4">
    <source>
        <dbReference type="EMBL" id="KFA91482.1"/>
    </source>
</evidence>
<dbReference type="InterPro" id="IPR012334">
    <property type="entry name" value="Pectin_lyas_fold"/>
</dbReference>
<dbReference type="InterPro" id="IPR011459">
    <property type="entry name" value="DUF1565"/>
</dbReference>
<dbReference type="SMART" id="SM00710">
    <property type="entry name" value="PbH1"/>
    <property type="match status" value="8"/>
</dbReference>
<dbReference type="PROSITE" id="PS51257">
    <property type="entry name" value="PROKAR_LIPOPROTEIN"/>
    <property type="match status" value="1"/>
</dbReference>
<dbReference type="EMBL" id="JPMI01000142">
    <property type="protein sequence ID" value="KFA91482.1"/>
    <property type="molecule type" value="Genomic_DNA"/>
</dbReference>
<accession>A0A084SSP7</accession>
<dbReference type="InterPro" id="IPR011050">
    <property type="entry name" value="Pectin_lyase_fold/virulence"/>
</dbReference>
<evidence type="ECO:0000259" key="2">
    <source>
        <dbReference type="Pfam" id="PF07602"/>
    </source>
</evidence>
<dbReference type="Pfam" id="PF13229">
    <property type="entry name" value="Beta_helix"/>
    <property type="match status" value="2"/>
</dbReference>
<sequence length="487" mass="50619">MTRGAGGEGRFKGACGVFTCLLLLACEPGVPAHDSPEDAQSPHVVLPAPEEPRPEPSEPSPTEPSPVPPPPVPSGRSWYVSTKGSDGGAGTLEAPLRTIGRAAALAKPGEVIRVLPGVYPEELVLESRGSDVAPITLRGEGSPRPTLVPKDRVRGAVLRVQGRWNLENLLIDVGGAGMFAVLFDATASQSILSGSELKGGTSGAGVCVEGARDITVRNNHIHHFIKPGDDSHGVAVVGPARNIVVRDNDIHHNSGDSIQCQPGSGPADGVLIEGNTLHDEGENGVDIKQCLRVTVRDNVISGFPNTAIRQAGSSAGEAVVIHVGARDILIQGNSISRAGRGVSVLDGGTPPENIVVEGNLFQDIRNIPAGNGQGIRIEGARNMRVVGNTVETTASYGLMLAADGRSVTGLEVRNNVLRGGSQSLLLRLGAAGYRPGLLMRENQYASGGVLKGDGANFPGEQLTLTSPEKLEVWRQVLGVDTGSSVLE</sequence>
<evidence type="ECO:0000256" key="1">
    <source>
        <dbReference type="SAM" id="MobiDB-lite"/>
    </source>
</evidence>
<proteinExistence type="predicted"/>
<name>A0A084SSP7_9BACT</name>
<dbReference type="InterPro" id="IPR006626">
    <property type="entry name" value="PbH1"/>
</dbReference>
<feature type="domain" description="DUF1565" evidence="2">
    <location>
        <begin position="83"/>
        <end position="122"/>
    </location>
</feature>
<feature type="domain" description="Right handed beta helix" evidence="3">
    <location>
        <begin position="321"/>
        <end position="421"/>
    </location>
</feature>
<feature type="domain" description="Right handed beta helix" evidence="3">
    <location>
        <begin position="188"/>
        <end position="315"/>
    </location>
</feature>
<dbReference type="InterPro" id="IPR039448">
    <property type="entry name" value="Beta_helix"/>
</dbReference>
<dbReference type="AlphaFoldDB" id="A0A084SSP7"/>
<dbReference type="SUPFAM" id="SSF51126">
    <property type="entry name" value="Pectin lyase-like"/>
    <property type="match status" value="1"/>
</dbReference>
<feature type="region of interest" description="Disordered" evidence="1">
    <location>
        <begin position="32"/>
        <end position="92"/>
    </location>
</feature>
<dbReference type="Pfam" id="PF07602">
    <property type="entry name" value="DUF1565"/>
    <property type="match status" value="1"/>
</dbReference>
<feature type="compositionally biased region" description="Pro residues" evidence="1">
    <location>
        <begin position="57"/>
        <end position="73"/>
    </location>
</feature>
<dbReference type="PANTHER" id="PTHR36453:SF1">
    <property type="entry name" value="RIGHT HANDED BETA HELIX DOMAIN-CONTAINING PROTEIN"/>
    <property type="match status" value="1"/>
</dbReference>
<reference evidence="4 5" key="1">
    <citation type="submission" date="2014-07" db="EMBL/GenBank/DDBJ databases">
        <title>Draft Genome Sequence of Gephyronic Acid Producer, Cystobacter violaceus Strain Cb vi76.</title>
        <authorList>
            <person name="Stevens D.C."/>
            <person name="Young J."/>
            <person name="Carmichael R."/>
            <person name="Tan J."/>
            <person name="Taylor R.E."/>
        </authorList>
    </citation>
    <scope>NUCLEOTIDE SEQUENCE [LARGE SCALE GENOMIC DNA]</scope>
    <source>
        <strain evidence="4 5">Cb vi76</strain>
    </source>
</reference>
<comment type="caution">
    <text evidence="4">The sequence shown here is derived from an EMBL/GenBank/DDBJ whole genome shotgun (WGS) entry which is preliminary data.</text>
</comment>